<dbReference type="CDD" id="cd17536">
    <property type="entry name" value="REC_YesN-like"/>
    <property type="match status" value="1"/>
</dbReference>
<keyword evidence="4 10" id="KW-0597">Phosphoprotein</keyword>
<accession>A0A4V6HRD8</accession>
<evidence type="ECO:0000313" key="13">
    <source>
        <dbReference type="EMBL" id="TLC98607.1"/>
    </source>
</evidence>
<dbReference type="Proteomes" id="UP000306509">
    <property type="component" value="Unassembled WGS sequence"/>
</dbReference>
<sequence length="538" mass="62692">MNYRLLIIDDEELIRKGFLARLKYLNLEFEEILEASSGQEALTILQEKSVEIVVTDIHMPDMDGLTFIEKAKPLYPHMKFIILSGYAEFAYAEQAISLGAKAYLLKPLSNDELKKVMEKTIQSLQEDEMIRNTISSQTKLQKEKEQYTLEKGIHALVSKQVMETEEKGLLYEMLKSDHPRFFSSGCLHFLGIINIDGRSYSGSKFGHEDIELIRFSIRNVFSEIVSACDKVMVNNLSNYNQLFAVFSLEREKLLRNEIEQIFLKLQNIFEKQMDIFLTMGLSKSTLHLSAASKNEAMEALKQRLVYGTSNIYFYEDARIFSAEQFPTAALNMLYHYIERHDIGNIQTLIHEIFSEEKLFKYNVTYIRVMWVRILNMVLRNFNSKGIHNPKSMEKLLSSFSILDELHSVEEMEGYLINVVMECMQNEGAVDTNARNKIMLAIQYIQENYNENIAINELAERYGMSPNYFSSVFKKELKQSTVNYITEFRIKKAREYLVETDKSVVEIAKKVGYEDSQYFFRVFKKSTGLTPLQYRQQNR</sequence>
<dbReference type="SUPFAM" id="SSF52172">
    <property type="entry name" value="CheY-like"/>
    <property type="match status" value="1"/>
</dbReference>
<keyword evidence="8" id="KW-0804">Transcription</keyword>
<comment type="caution">
    <text evidence="13">The sequence shown here is derived from an EMBL/GenBank/DDBJ whole genome shotgun (WGS) entry which is preliminary data.</text>
</comment>
<dbReference type="InterPro" id="IPR011006">
    <property type="entry name" value="CheY-like_superfamily"/>
</dbReference>
<keyword evidence="6" id="KW-0805">Transcription regulation</keyword>
<dbReference type="STRING" id="180332.GCA_000797495_03714"/>
<dbReference type="InterPro" id="IPR009057">
    <property type="entry name" value="Homeodomain-like_sf"/>
</dbReference>
<feature type="modified residue" description="4-aspartylphosphate" evidence="10">
    <location>
        <position position="56"/>
    </location>
</feature>
<proteinExistence type="predicted"/>
<dbReference type="Pfam" id="PF00072">
    <property type="entry name" value="Response_reg"/>
    <property type="match status" value="1"/>
</dbReference>
<dbReference type="SMART" id="SM00448">
    <property type="entry name" value="REC"/>
    <property type="match status" value="1"/>
</dbReference>
<keyword evidence="14" id="KW-1185">Reference proteome</keyword>
<keyword evidence="3" id="KW-0963">Cytoplasm</keyword>
<dbReference type="Gene3D" id="3.40.50.2300">
    <property type="match status" value="1"/>
</dbReference>
<evidence type="ECO:0000256" key="10">
    <source>
        <dbReference type="PROSITE-ProRule" id="PRU00169"/>
    </source>
</evidence>
<dbReference type="InterPro" id="IPR001789">
    <property type="entry name" value="Sig_transdc_resp-reg_receiver"/>
</dbReference>
<evidence type="ECO:0000256" key="1">
    <source>
        <dbReference type="ARBA" id="ARBA00004496"/>
    </source>
</evidence>
<dbReference type="InterPro" id="IPR020449">
    <property type="entry name" value="Tscrpt_reg_AraC-type_HTH"/>
</dbReference>
<dbReference type="SMART" id="SM00342">
    <property type="entry name" value="HTH_ARAC"/>
    <property type="match status" value="1"/>
</dbReference>
<dbReference type="SUPFAM" id="SSF46689">
    <property type="entry name" value="Homeodomain-like"/>
    <property type="match status" value="2"/>
</dbReference>
<gene>
    <name evidence="13" type="primary">melR_19</name>
    <name evidence="13" type="ORF">DSM106044_04565</name>
</gene>
<dbReference type="EMBL" id="QGQD01000089">
    <property type="protein sequence ID" value="TLC98607.1"/>
    <property type="molecule type" value="Genomic_DNA"/>
</dbReference>
<dbReference type="PRINTS" id="PR00032">
    <property type="entry name" value="HTHARAC"/>
</dbReference>
<dbReference type="GO" id="GO:0005737">
    <property type="term" value="C:cytoplasm"/>
    <property type="evidence" value="ECO:0007669"/>
    <property type="project" value="UniProtKB-SubCell"/>
</dbReference>
<dbReference type="PANTHER" id="PTHR42713">
    <property type="entry name" value="HISTIDINE KINASE-RELATED"/>
    <property type="match status" value="1"/>
</dbReference>
<dbReference type="InterPro" id="IPR051552">
    <property type="entry name" value="HptR"/>
</dbReference>
<feature type="domain" description="Response regulatory" evidence="12">
    <location>
        <begin position="4"/>
        <end position="121"/>
    </location>
</feature>
<evidence type="ECO:0000256" key="5">
    <source>
        <dbReference type="ARBA" id="ARBA00023012"/>
    </source>
</evidence>
<evidence type="ECO:0000313" key="14">
    <source>
        <dbReference type="Proteomes" id="UP000306509"/>
    </source>
</evidence>
<dbReference type="GO" id="GO:0000160">
    <property type="term" value="P:phosphorelay signal transduction system"/>
    <property type="evidence" value="ECO:0007669"/>
    <property type="project" value="UniProtKB-KW"/>
</dbReference>
<name>A0A4V6HRD8_9FIRM</name>
<protein>
    <recommendedName>
        <fullName evidence="2">Stage 0 sporulation protein A homolog</fullName>
    </recommendedName>
</protein>
<dbReference type="RefSeq" id="WP_044292884.1">
    <property type="nucleotide sequence ID" value="NZ_CABMJZ010000005.1"/>
</dbReference>
<evidence type="ECO:0000256" key="9">
    <source>
        <dbReference type="ARBA" id="ARBA00024867"/>
    </source>
</evidence>
<evidence type="ECO:0000256" key="2">
    <source>
        <dbReference type="ARBA" id="ARBA00018672"/>
    </source>
</evidence>
<dbReference type="PROSITE" id="PS01124">
    <property type="entry name" value="HTH_ARAC_FAMILY_2"/>
    <property type="match status" value="1"/>
</dbReference>
<dbReference type="OrthoDB" id="9794370at2"/>
<dbReference type="PROSITE" id="PS50110">
    <property type="entry name" value="RESPONSE_REGULATORY"/>
    <property type="match status" value="1"/>
</dbReference>
<dbReference type="InterPro" id="IPR018060">
    <property type="entry name" value="HTH_AraC"/>
</dbReference>
<reference evidence="13 14" key="1">
    <citation type="journal article" date="2019" name="Anaerobe">
        <title>Detection of Robinsoniella peoriensis in multiple bone samples of a trauma patient.</title>
        <authorList>
            <person name="Schrottner P."/>
            <person name="Hartwich K."/>
            <person name="Bunk B."/>
            <person name="Schober I."/>
            <person name="Helbig S."/>
            <person name="Rudolph W.W."/>
            <person name="Gunzer F."/>
        </authorList>
    </citation>
    <scope>NUCLEOTIDE SEQUENCE [LARGE SCALE GENOMIC DNA]</scope>
    <source>
        <strain evidence="13 14">DSM 106044</strain>
    </source>
</reference>
<evidence type="ECO:0000259" key="12">
    <source>
        <dbReference type="PROSITE" id="PS50110"/>
    </source>
</evidence>
<evidence type="ECO:0000256" key="8">
    <source>
        <dbReference type="ARBA" id="ARBA00023163"/>
    </source>
</evidence>
<dbReference type="AlphaFoldDB" id="A0A4V6HRD8"/>
<evidence type="ECO:0000256" key="4">
    <source>
        <dbReference type="ARBA" id="ARBA00022553"/>
    </source>
</evidence>
<organism evidence="13 14">
    <name type="scientific">Robinsoniella peoriensis</name>
    <dbReference type="NCBI Taxonomy" id="180332"/>
    <lineage>
        <taxon>Bacteria</taxon>
        <taxon>Bacillati</taxon>
        <taxon>Bacillota</taxon>
        <taxon>Clostridia</taxon>
        <taxon>Lachnospirales</taxon>
        <taxon>Lachnospiraceae</taxon>
        <taxon>Robinsoniella</taxon>
    </lineage>
</organism>
<dbReference type="GO" id="GO:0003700">
    <property type="term" value="F:DNA-binding transcription factor activity"/>
    <property type="evidence" value="ECO:0007669"/>
    <property type="project" value="InterPro"/>
</dbReference>
<keyword evidence="7" id="KW-0238">DNA-binding</keyword>
<dbReference type="GO" id="GO:0043565">
    <property type="term" value="F:sequence-specific DNA binding"/>
    <property type="evidence" value="ECO:0007669"/>
    <property type="project" value="InterPro"/>
</dbReference>
<evidence type="ECO:0000256" key="7">
    <source>
        <dbReference type="ARBA" id="ARBA00023125"/>
    </source>
</evidence>
<keyword evidence="5" id="KW-0902">Two-component regulatory system</keyword>
<evidence type="ECO:0000259" key="11">
    <source>
        <dbReference type="PROSITE" id="PS01124"/>
    </source>
</evidence>
<dbReference type="PANTHER" id="PTHR42713:SF3">
    <property type="entry name" value="TRANSCRIPTIONAL REGULATORY PROTEIN HPTR"/>
    <property type="match status" value="1"/>
</dbReference>
<dbReference type="Pfam" id="PF12833">
    <property type="entry name" value="HTH_18"/>
    <property type="match status" value="1"/>
</dbReference>
<comment type="subcellular location">
    <subcellularLocation>
        <location evidence="1">Cytoplasm</location>
    </subcellularLocation>
</comment>
<comment type="function">
    <text evidence="9">May play the central regulatory role in sporulation. It may be an element of the effector pathway responsible for the activation of sporulation genes in response to nutritional stress. Spo0A may act in concert with spo0H (a sigma factor) to control the expression of some genes that are critical to the sporulation process.</text>
</comment>
<evidence type="ECO:0000256" key="3">
    <source>
        <dbReference type="ARBA" id="ARBA00022490"/>
    </source>
</evidence>
<dbReference type="Gene3D" id="1.10.10.60">
    <property type="entry name" value="Homeodomain-like"/>
    <property type="match status" value="2"/>
</dbReference>
<evidence type="ECO:0000256" key="6">
    <source>
        <dbReference type="ARBA" id="ARBA00023015"/>
    </source>
</evidence>
<feature type="domain" description="HTH araC/xylS-type" evidence="11">
    <location>
        <begin position="438"/>
        <end position="536"/>
    </location>
</feature>